<accession>H2Y0B8</accession>
<dbReference type="AlphaFoldDB" id="H2Y0B8"/>
<dbReference type="PANTHER" id="PTHR35679:SF1">
    <property type="entry name" value="RIKEN CDNA 4933402J07 GENE"/>
    <property type="match status" value="1"/>
</dbReference>
<dbReference type="Ensembl" id="ENSCINT00000035759.1">
    <property type="protein sequence ID" value="ENSCINP00000035352.1"/>
    <property type="gene ID" value="ENSCING00000024159.1"/>
</dbReference>
<name>H2Y0B8_CIOIN</name>
<proteinExistence type="predicted"/>
<reference evidence="1" key="2">
    <citation type="journal article" date="2008" name="Genome Biol.">
        <title>Improved genome assembly and evidence-based global gene model set for the chordate Ciona intestinalis: new insight into intron and operon populations.</title>
        <authorList>
            <person name="Satou Y."/>
            <person name="Mineta K."/>
            <person name="Ogasawara M."/>
            <person name="Sasakura Y."/>
            <person name="Shoguchi E."/>
            <person name="Ueno K."/>
            <person name="Yamada L."/>
            <person name="Matsumoto J."/>
            <person name="Wasserscheid J."/>
            <person name="Dewar K."/>
            <person name="Wiley G.B."/>
            <person name="Macmil S.L."/>
            <person name="Roe B.A."/>
            <person name="Zeller R.W."/>
            <person name="Hastings K.E."/>
            <person name="Lemaire P."/>
            <person name="Lindquist E."/>
            <person name="Endo T."/>
            <person name="Hotta K."/>
            <person name="Inaba K."/>
        </authorList>
    </citation>
    <scope>NUCLEOTIDE SEQUENCE [LARGE SCALE GENOMIC DNA]</scope>
    <source>
        <strain evidence="1">wild type</strain>
    </source>
</reference>
<reference evidence="1" key="4">
    <citation type="submission" date="2025-09" db="UniProtKB">
        <authorList>
            <consortium name="Ensembl"/>
        </authorList>
    </citation>
    <scope>IDENTIFICATION</scope>
</reference>
<dbReference type="Pfam" id="PF15472">
    <property type="entry name" value="DUF4638"/>
    <property type="match status" value="1"/>
</dbReference>
<evidence type="ECO:0000313" key="1">
    <source>
        <dbReference type="Ensembl" id="ENSCINP00000035352.1"/>
    </source>
</evidence>
<dbReference type="EMBL" id="EAAA01001580">
    <property type="status" value="NOT_ANNOTATED_CDS"/>
    <property type="molecule type" value="Genomic_DNA"/>
</dbReference>
<dbReference type="HOGENOM" id="CLU_1414707_0_0_1"/>
<evidence type="ECO:0000313" key="2">
    <source>
        <dbReference type="Proteomes" id="UP000008144"/>
    </source>
</evidence>
<dbReference type="Proteomes" id="UP000008144">
    <property type="component" value="Chromosome 2"/>
</dbReference>
<sequence>MDRSLNSTRGSTEDGVNKIGKAPSALDYYNMPLVAKLNRKSSIGFSHNAASFATPQQRNHLNHASGLEEEMHRWRKFHHNRALNARLKAVRLPGRRHHSTFTLREAMDFAARIRKDTAFRTQSFTSDRAWELLNCRYLRLTQNNVKTLEDVCQEGGYDVDFHPHVNDQTMELQAVFKDTRRPLDALQHRSIN</sequence>
<dbReference type="InterPro" id="IPR029171">
    <property type="entry name" value="DUF4638"/>
</dbReference>
<dbReference type="InParanoid" id="H2Y0B8"/>
<dbReference type="PANTHER" id="PTHR35679">
    <property type="entry name" value="RIKEN CDNA 4933402J07 GENE"/>
    <property type="match status" value="1"/>
</dbReference>
<organism evidence="1 2">
    <name type="scientific">Ciona intestinalis</name>
    <name type="common">Transparent sea squirt</name>
    <name type="synonym">Ascidia intestinalis</name>
    <dbReference type="NCBI Taxonomy" id="7719"/>
    <lineage>
        <taxon>Eukaryota</taxon>
        <taxon>Metazoa</taxon>
        <taxon>Chordata</taxon>
        <taxon>Tunicata</taxon>
        <taxon>Ascidiacea</taxon>
        <taxon>Phlebobranchia</taxon>
        <taxon>Cionidae</taxon>
        <taxon>Ciona</taxon>
    </lineage>
</organism>
<reference evidence="1" key="3">
    <citation type="submission" date="2025-08" db="UniProtKB">
        <authorList>
            <consortium name="Ensembl"/>
        </authorList>
    </citation>
    <scope>IDENTIFICATION</scope>
</reference>
<dbReference type="GeneTree" id="ENSGT00660000097208"/>
<keyword evidence="2" id="KW-1185">Reference proteome</keyword>
<reference evidence="2" key="1">
    <citation type="journal article" date="2002" name="Science">
        <title>The draft genome of Ciona intestinalis: insights into chordate and vertebrate origins.</title>
        <authorList>
            <person name="Dehal P."/>
            <person name="Satou Y."/>
            <person name="Campbell R.K."/>
            <person name="Chapman J."/>
            <person name="Degnan B."/>
            <person name="De Tomaso A."/>
            <person name="Davidson B."/>
            <person name="Di Gregorio A."/>
            <person name="Gelpke M."/>
            <person name="Goodstein D.M."/>
            <person name="Harafuji N."/>
            <person name="Hastings K.E."/>
            <person name="Ho I."/>
            <person name="Hotta K."/>
            <person name="Huang W."/>
            <person name="Kawashima T."/>
            <person name="Lemaire P."/>
            <person name="Martinez D."/>
            <person name="Meinertzhagen I.A."/>
            <person name="Necula S."/>
            <person name="Nonaka M."/>
            <person name="Putnam N."/>
            <person name="Rash S."/>
            <person name="Saiga H."/>
            <person name="Satake M."/>
            <person name="Terry A."/>
            <person name="Yamada L."/>
            <person name="Wang H.G."/>
            <person name="Awazu S."/>
            <person name="Azumi K."/>
            <person name="Boore J."/>
            <person name="Branno M."/>
            <person name="Chin-Bow S."/>
            <person name="DeSantis R."/>
            <person name="Doyle S."/>
            <person name="Francino P."/>
            <person name="Keys D.N."/>
            <person name="Haga S."/>
            <person name="Hayashi H."/>
            <person name="Hino K."/>
            <person name="Imai K.S."/>
            <person name="Inaba K."/>
            <person name="Kano S."/>
            <person name="Kobayashi K."/>
            <person name="Kobayashi M."/>
            <person name="Lee B.I."/>
            <person name="Makabe K.W."/>
            <person name="Manohar C."/>
            <person name="Matassi G."/>
            <person name="Medina M."/>
            <person name="Mochizuki Y."/>
            <person name="Mount S."/>
            <person name="Morishita T."/>
            <person name="Miura S."/>
            <person name="Nakayama A."/>
            <person name="Nishizaka S."/>
            <person name="Nomoto H."/>
            <person name="Ohta F."/>
            <person name="Oishi K."/>
            <person name="Rigoutsos I."/>
            <person name="Sano M."/>
            <person name="Sasaki A."/>
            <person name="Sasakura Y."/>
            <person name="Shoguchi E."/>
            <person name="Shin-i T."/>
            <person name="Spagnuolo A."/>
            <person name="Stainier D."/>
            <person name="Suzuki M.M."/>
            <person name="Tassy O."/>
            <person name="Takatori N."/>
            <person name="Tokuoka M."/>
            <person name="Yagi K."/>
            <person name="Yoshizaki F."/>
            <person name="Wada S."/>
            <person name="Zhang C."/>
            <person name="Hyatt P.D."/>
            <person name="Larimer F."/>
            <person name="Detter C."/>
            <person name="Doggett N."/>
            <person name="Glavina T."/>
            <person name="Hawkins T."/>
            <person name="Richardson P."/>
            <person name="Lucas S."/>
            <person name="Kohara Y."/>
            <person name="Levine M."/>
            <person name="Satoh N."/>
            <person name="Rokhsar D.S."/>
        </authorList>
    </citation>
    <scope>NUCLEOTIDE SEQUENCE [LARGE SCALE GENOMIC DNA]</scope>
</reference>
<protein>
    <submittedName>
        <fullName evidence="1">Uncharacterized protein</fullName>
    </submittedName>
</protein>